<evidence type="ECO:0000256" key="3">
    <source>
        <dbReference type="ARBA" id="ARBA00022723"/>
    </source>
</evidence>
<comment type="cofactor">
    <cofactor evidence="11">
        <name>Mn(2+)</name>
        <dbReference type="ChEBI" id="CHEBI:29035"/>
    </cofactor>
    <text evidence="11">Binds 2 manganese ions per subunit.</text>
</comment>
<organism evidence="12 13">
    <name type="scientific">Candidatus Sulfotelmatobacter kueseliae</name>
    <dbReference type="NCBI Taxonomy" id="2042962"/>
    <lineage>
        <taxon>Bacteria</taxon>
        <taxon>Pseudomonadati</taxon>
        <taxon>Acidobacteriota</taxon>
        <taxon>Terriglobia</taxon>
        <taxon>Terriglobales</taxon>
        <taxon>Candidatus Korobacteraceae</taxon>
        <taxon>Candidatus Sulfotelmatobacter</taxon>
    </lineage>
</organism>
<evidence type="ECO:0000313" key="12">
    <source>
        <dbReference type="EMBL" id="SPF37802.1"/>
    </source>
</evidence>
<keyword evidence="7 11" id="KW-0464">Manganese</keyword>
<dbReference type="GO" id="GO:0005525">
    <property type="term" value="F:GTP binding"/>
    <property type="evidence" value="ECO:0007669"/>
    <property type="project" value="UniProtKB-KW"/>
</dbReference>
<name>A0A2U3KDQ4_9BACT</name>
<evidence type="ECO:0000256" key="9">
    <source>
        <dbReference type="PIRSR" id="PIRSR601233-1"/>
    </source>
</evidence>
<feature type="binding site" evidence="10">
    <location>
        <begin position="210"/>
        <end position="211"/>
    </location>
    <ligand>
        <name>GMP</name>
        <dbReference type="ChEBI" id="CHEBI:58115"/>
    </ligand>
</feature>
<dbReference type="GO" id="GO:0003909">
    <property type="term" value="F:DNA ligase activity"/>
    <property type="evidence" value="ECO:0007669"/>
    <property type="project" value="TreeGrafter"/>
</dbReference>
<feature type="binding site" evidence="10">
    <location>
        <begin position="242"/>
        <end position="245"/>
    </location>
    <ligand>
        <name>GMP</name>
        <dbReference type="ChEBI" id="CHEBI:58115"/>
    </ligand>
</feature>
<evidence type="ECO:0000256" key="2">
    <source>
        <dbReference type="ARBA" id="ARBA00022598"/>
    </source>
</evidence>
<feature type="active site" description="GMP-histidine intermediate" evidence="9">
    <location>
        <position position="266"/>
    </location>
</feature>
<evidence type="ECO:0000256" key="5">
    <source>
        <dbReference type="ARBA" id="ARBA00022800"/>
    </source>
</evidence>
<feature type="binding site" evidence="10">
    <location>
        <begin position="266"/>
        <end position="269"/>
    </location>
    <ligand>
        <name>GMP</name>
        <dbReference type="ChEBI" id="CHEBI:58115"/>
    </ligand>
</feature>
<feature type="binding site" evidence="11">
    <location>
        <position position="111"/>
    </location>
    <ligand>
        <name>Mn(2+)</name>
        <dbReference type="ChEBI" id="CHEBI:29035"/>
        <label>1</label>
    </ligand>
</feature>
<evidence type="ECO:0000256" key="11">
    <source>
        <dbReference type="PIRSR" id="PIRSR601233-3"/>
    </source>
</evidence>
<dbReference type="PANTHER" id="PTHR43749:SF2">
    <property type="entry name" value="RNA-SPLICING LIGASE RTCB"/>
    <property type="match status" value="1"/>
</dbReference>
<evidence type="ECO:0000313" key="13">
    <source>
        <dbReference type="Proteomes" id="UP000238701"/>
    </source>
</evidence>
<gene>
    <name evidence="12" type="ORF">SBA1_1850005</name>
</gene>
<dbReference type="InterPro" id="IPR036025">
    <property type="entry name" value="RtcB-like_sf"/>
</dbReference>
<dbReference type="PANTHER" id="PTHR43749">
    <property type="entry name" value="RNA-SPLICING LIGASE RTCB"/>
    <property type="match status" value="1"/>
</dbReference>
<dbReference type="GO" id="GO:0042245">
    <property type="term" value="P:RNA repair"/>
    <property type="evidence" value="ECO:0007669"/>
    <property type="project" value="UniProtKB-KW"/>
</dbReference>
<dbReference type="SUPFAM" id="SSF103365">
    <property type="entry name" value="Hypothetical protein PH1602"/>
    <property type="match status" value="1"/>
</dbReference>
<feature type="binding site" evidence="11">
    <location>
        <position position="128"/>
    </location>
    <ligand>
        <name>Mn(2+)</name>
        <dbReference type="ChEBI" id="CHEBI:29035"/>
        <label>2</label>
    </ligand>
</feature>
<accession>A0A2U3KDQ4</accession>
<evidence type="ECO:0000256" key="10">
    <source>
        <dbReference type="PIRSR" id="PIRSR601233-2"/>
    </source>
</evidence>
<sequence>MPDVHLAAEVCIGVVVATSHLIYPQAVGGDIGCGMLAVAVDVEASALKNPKTAAQLLNEIGRAVPSRRHNRNAVIPQPAEIASDPLSHARLEAIRQKEGEIEFATLRSGNHFLEMQADEEDRLWLMVHSGSRALGQVIRDHHLARAQLVEGRLRALDAESDIGKEYLHDVLWARQFAAASRKAMAEETGKVLTRILKRSISWETMIAIDHNHVALERHGERELWVHRKGAMSAQQGQPGVLPGSMGSSSFHVEGRGCEEALCSSAHGAGRALSRGAARSKFSDRELRRQMEGVWYDYRLTAKLRDEAPAAYKDIRAVLKAQRELVKVIRTLRPVLNYKGI</sequence>
<keyword evidence="3 11" id="KW-0479">Metal-binding</keyword>
<feature type="binding site" evidence="10">
    <location>
        <position position="338"/>
    </location>
    <ligand>
        <name>GMP</name>
        <dbReference type="ChEBI" id="CHEBI:58115"/>
    </ligand>
</feature>
<evidence type="ECO:0000256" key="1">
    <source>
        <dbReference type="ARBA" id="ARBA00012726"/>
    </source>
</evidence>
<dbReference type="GO" id="GO:0030145">
    <property type="term" value="F:manganese ion binding"/>
    <property type="evidence" value="ECO:0007669"/>
    <property type="project" value="TreeGrafter"/>
</dbReference>
<dbReference type="Gene3D" id="3.90.1860.10">
    <property type="entry name" value="tRNA-splicing ligase RtcB"/>
    <property type="match status" value="1"/>
</dbReference>
<feature type="binding site" evidence="10">
    <location>
        <begin position="110"/>
        <end position="114"/>
    </location>
    <ligand>
        <name>GMP</name>
        <dbReference type="ChEBI" id="CHEBI:58115"/>
    </ligand>
</feature>
<evidence type="ECO:0000256" key="4">
    <source>
        <dbReference type="ARBA" id="ARBA00022741"/>
    </source>
</evidence>
<proteinExistence type="predicted"/>
<feature type="binding site" evidence="11">
    <location>
        <position position="30"/>
    </location>
    <ligand>
        <name>Mn(2+)</name>
        <dbReference type="ChEBI" id="CHEBI:29035"/>
        <label>1</label>
    </ligand>
</feature>
<comment type="catalytic activity">
    <reaction evidence="8">
        <text>a 3'-end 3'-phospho-ribonucleotide-RNA + a 5'-end dephospho-ribonucleoside-RNA + GTP = a ribonucleotidyl-ribonucleotide-RNA + GMP + diphosphate</text>
        <dbReference type="Rhea" id="RHEA:68076"/>
        <dbReference type="Rhea" id="RHEA-COMP:10463"/>
        <dbReference type="Rhea" id="RHEA-COMP:13936"/>
        <dbReference type="Rhea" id="RHEA-COMP:17355"/>
        <dbReference type="ChEBI" id="CHEBI:33019"/>
        <dbReference type="ChEBI" id="CHEBI:37565"/>
        <dbReference type="ChEBI" id="CHEBI:58115"/>
        <dbReference type="ChEBI" id="CHEBI:83062"/>
        <dbReference type="ChEBI" id="CHEBI:138284"/>
        <dbReference type="ChEBI" id="CHEBI:173118"/>
        <dbReference type="EC" id="6.5.1.8"/>
    </reaction>
</comment>
<dbReference type="EC" id="6.5.1.8" evidence="1"/>
<feature type="binding site" evidence="10">
    <location>
        <position position="249"/>
    </location>
    <ligand>
        <name>GMP</name>
        <dbReference type="ChEBI" id="CHEBI:58115"/>
    </ligand>
</feature>
<dbReference type="InterPro" id="IPR052915">
    <property type="entry name" value="RtcB-like"/>
</dbReference>
<dbReference type="GO" id="GO:0006396">
    <property type="term" value="P:RNA processing"/>
    <property type="evidence" value="ECO:0007669"/>
    <property type="project" value="InterPro"/>
</dbReference>
<dbReference type="AlphaFoldDB" id="A0A2U3KDQ4"/>
<dbReference type="Pfam" id="PF01139">
    <property type="entry name" value="RtcB"/>
    <property type="match status" value="1"/>
</dbReference>
<evidence type="ECO:0000256" key="8">
    <source>
        <dbReference type="ARBA" id="ARBA00047746"/>
    </source>
</evidence>
<dbReference type="GO" id="GO:0170057">
    <property type="term" value="F:RNA ligase (GTP) activity"/>
    <property type="evidence" value="ECO:0007669"/>
    <property type="project" value="UniProtKB-EC"/>
</dbReference>
<dbReference type="InterPro" id="IPR001233">
    <property type="entry name" value="RtcB"/>
</dbReference>
<reference evidence="13" key="1">
    <citation type="submission" date="2018-02" db="EMBL/GenBank/DDBJ databases">
        <authorList>
            <person name="Hausmann B."/>
        </authorList>
    </citation>
    <scope>NUCLEOTIDE SEQUENCE [LARGE SCALE GENOMIC DNA]</scope>
    <source>
        <strain evidence="13">Peat soil MAG SbA1</strain>
    </source>
</reference>
<keyword evidence="5" id="KW-0692">RNA repair</keyword>
<dbReference type="GO" id="GO:0006281">
    <property type="term" value="P:DNA repair"/>
    <property type="evidence" value="ECO:0007669"/>
    <property type="project" value="TreeGrafter"/>
</dbReference>
<keyword evidence="4 10" id="KW-0547">Nucleotide-binding</keyword>
<keyword evidence="6 10" id="KW-0342">GTP-binding</keyword>
<keyword evidence="2" id="KW-0436">Ligase</keyword>
<feature type="binding site" evidence="11">
    <location>
        <position position="210"/>
    </location>
    <ligand>
        <name>Mn(2+)</name>
        <dbReference type="ChEBI" id="CHEBI:29035"/>
        <label>2</label>
    </ligand>
</feature>
<dbReference type="EMBL" id="OMOD01000096">
    <property type="protein sequence ID" value="SPF37802.1"/>
    <property type="molecule type" value="Genomic_DNA"/>
</dbReference>
<evidence type="ECO:0000256" key="6">
    <source>
        <dbReference type="ARBA" id="ARBA00023134"/>
    </source>
</evidence>
<dbReference type="Proteomes" id="UP000238701">
    <property type="component" value="Unassembled WGS sequence"/>
</dbReference>
<protein>
    <recommendedName>
        <fullName evidence="1">3'-phosphate/5'-hydroxy nucleic acid ligase</fullName>
        <ecNumber evidence="1">6.5.1.8</ecNumber>
    </recommendedName>
</protein>
<evidence type="ECO:0000256" key="7">
    <source>
        <dbReference type="ARBA" id="ARBA00023211"/>
    </source>
</evidence>